<accession>A0A0K2V8Z0</accession>
<reference evidence="1" key="1">
    <citation type="submission" date="2014-05" db="EMBL/GenBank/DDBJ databases">
        <authorList>
            <person name="Chronopoulou M."/>
        </authorList>
    </citation>
    <scope>NUCLEOTIDE SEQUENCE</scope>
    <source>
        <tissue evidence="1">Whole organism</tissue>
    </source>
</reference>
<organism evidence="1">
    <name type="scientific">Lepeophtheirus salmonis</name>
    <name type="common">Salmon louse</name>
    <name type="synonym">Caligus salmonis</name>
    <dbReference type="NCBI Taxonomy" id="72036"/>
    <lineage>
        <taxon>Eukaryota</taxon>
        <taxon>Metazoa</taxon>
        <taxon>Ecdysozoa</taxon>
        <taxon>Arthropoda</taxon>
        <taxon>Crustacea</taxon>
        <taxon>Multicrustacea</taxon>
        <taxon>Hexanauplia</taxon>
        <taxon>Copepoda</taxon>
        <taxon>Siphonostomatoida</taxon>
        <taxon>Caligidae</taxon>
        <taxon>Lepeophtheirus</taxon>
    </lineage>
</organism>
<proteinExistence type="predicted"/>
<dbReference type="AlphaFoldDB" id="A0A0K2V8Z0"/>
<evidence type="ECO:0000313" key="1">
    <source>
        <dbReference type="EMBL" id="CDW47008.1"/>
    </source>
</evidence>
<name>A0A0K2V8Z0_LEPSM</name>
<protein>
    <submittedName>
        <fullName evidence="1">Uncharacterized protein</fullName>
    </submittedName>
</protein>
<sequence length="98" mass="11108">MRAALEALQKSDYVSVRNKTIKPSLALTYLGPFKVLSKSDRTSYLGPFKVLSKSDRTFSLDMGHRTNFVSIDCLKPAFRVRVILPTYKDKFACFGLKI</sequence>
<dbReference type="EMBL" id="HACA01029647">
    <property type="protein sequence ID" value="CDW47008.1"/>
    <property type="molecule type" value="Transcribed_RNA"/>
</dbReference>